<gene>
    <name evidence="1" type="ORF">Aco04nite_11760</name>
</gene>
<keyword evidence="2" id="KW-1185">Reference proteome</keyword>
<organism evidence="1 2">
    <name type="scientific">Winogradskya consettensis</name>
    <dbReference type="NCBI Taxonomy" id="113560"/>
    <lineage>
        <taxon>Bacteria</taxon>
        <taxon>Bacillati</taxon>
        <taxon>Actinomycetota</taxon>
        <taxon>Actinomycetes</taxon>
        <taxon>Micromonosporales</taxon>
        <taxon>Micromonosporaceae</taxon>
        <taxon>Winogradskya</taxon>
    </lineage>
</organism>
<comment type="caution">
    <text evidence="1">The sequence shown here is derived from an EMBL/GenBank/DDBJ whole genome shotgun (WGS) entry which is preliminary data.</text>
</comment>
<proteinExistence type="predicted"/>
<dbReference type="Proteomes" id="UP000680865">
    <property type="component" value="Unassembled WGS sequence"/>
</dbReference>
<protein>
    <submittedName>
        <fullName evidence="1">Uncharacterized protein</fullName>
    </submittedName>
</protein>
<sequence length="64" mass="6922">MARSSLPGQSHDHAVGFTGDVLAHRAASDKPAEPLPVAPAWIPRLLQFDPARVVFAHDNAVWEP</sequence>
<name>A0A919SBU2_9ACTN</name>
<evidence type="ECO:0000313" key="2">
    <source>
        <dbReference type="Proteomes" id="UP000680865"/>
    </source>
</evidence>
<dbReference type="AlphaFoldDB" id="A0A919SBU2"/>
<evidence type="ECO:0000313" key="1">
    <source>
        <dbReference type="EMBL" id="GIM68668.1"/>
    </source>
</evidence>
<reference evidence="1" key="1">
    <citation type="submission" date="2021-03" db="EMBL/GenBank/DDBJ databases">
        <title>Whole genome shotgun sequence of Actinoplanes consettensis NBRC 14913.</title>
        <authorList>
            <person name="Komaki H."/>
            <person name="Tamura T."/>
        </authorList>
    </citation>
    <scope>NUCLEOTIDE SEQUENCE</scope>
    <source>
        <strain evidence="1">NBRC 14913</strain>
    </source>
</reference>
<accession>A0A919SBU2</accession>
<dbReference type="EMBL" id="BOQP01000006">
    <property type="protein sequence ID" value="GIM68668.1"/>
    <property type="molecule type" value="Genomic_DNA"/>
</dbReference>